<dbReference type="STRING" id="34060.B0181_10520"/>
<dbReference type="AlphaFoldDB" id="A0A1S9ZUT2"/>
<dbReference type="EMBL" id="UGQE01000004">
    <property type="protein sequence ID" value="STZ14058.1"/>
    <property type="molecule type" value="Genomic_DNA"/>
</dbReference>
<proteinExistence type="predicted"/>
<evidence type="ECO:0000313" key="1">
    <source>
        <dbReference type="EMBL" id="OOR87275.1"/>
    </source>
</evidence>
<evidence type="ECO:0000313" key="2">
    <source>
        <dbReference type="EMBL" id="STZ14058.1"/>
    </source>
</evidence>
<accession>A0A1S9ZUT2</accession>
<dbReference type="OrthoDB" id="6688133at2"/>
<protein>
    <submittedName>
        <fullName evidence="1">Uncharacterized protein</fullName>
    </submittedName>
</protein>
<reference evidence="1 3" key="1">
    <citation type="submission" date="2017-02" db="EMBL/GenBank/DDBJ databases">
        <title>Draft genome sequence of Moraxella caviae CCUG 355 type strain.</title>
        <authorList>
            <person name="Engstrom-Jakobsson H."/>
            <person name="Salva-Serra F."/>
            <person name="Thorell K."/>
            <person name="Gonzales-Siles L."/>
            <person name="Karlsson R."/>
            <person name="Boulund F."/>
            <person name="Engstrand L."/>
            <person name="Moore E."/>
        </authorList>
    </citation>
    <scope>NUCLEOTIDE SEQUENCE [LARGE SCALE GENOMIC DNA]</scope>
    <source>
        <strain evidence="1 3">CCUG 355</strain>
    </source>
</reference>
<sequence length="158" mass="18335">MDLPKLQLRPQLNGYGVQLGNDVITTEVEHGMPRQRLQSVGVVHRVSPTYRCTKAQYQYLMTFLRAYRAQAVMMYHQFDEIEPSWYECRIVSDVSVQHVGYQVYDVSFDVVAKSTRHNIDQDLGFLATYEMSQGEQDIFFNHLEKLVNQDLPNATRGL</sequence>
<reference evidence="2 4" key="2">
    <citation type="submission" date="2018-06" db="EMBL/GenBank/DDBJ databases">
        <authorList>
            <consortium name="Pathogen Informatics"/>
            <person name="Doyle S."/>
        </authorList>
    </citation>
    <scope>NUCLEOTIDE SEQUENCE [LARGE SCALE GENOMIC DNA]</scope>
    <source>
        <strain evidence="2 4">NCTC10293</strain>
    </source>
</reference>
<keyword evidence="3" id="KW-1185">Reference proteome</keyword>
<gene>
    <name evidence="1" type="ORF">B0181_10520</name>
    <name evidence="2" type="ORF">NCTC10293_01647</name>
</gene>
<evidence type="ECO:0000313" key="4">
    <source>
        <dbReference type="Proteomes" id="UP000255279"/>
    </source>
</evidence>
<name>A0A1S9ZUT2_9GAMM</name>
<organism evidence="1 3">
    <name type="scientific">Moraxella caviae</name>
    <dbReference type="NCBI Taxonomy" id="34060"/>
    <lineage>
        <taxon>Bacteria</taxon>
        <taxon>Pseudomonadati</taxon>
        <taxon>Pseudomonadota</taxon>
        <taxon>Gammaproteobacteria</taxon>
        <taxon>Moraxellales</taxon>
        <taxon>Moraxellaceae</taxon>
        <taxon>Moraxella</taxon>
    </lineage>
</organism>
<evidence type="ECO:0000313" key="3">
    <source>
        <dbReference type="Proteomes" id="UP000190435"/>
    </source>
</evidence>
<dbReference type="EMBL" id="MUXU01000078">
    <property type="protein sequence ID" value="OOR87275.1"/>
    <property type="molecule type" value="Genomic_DNA"/>
</dbReference>
<dbReference type="Proteomes" id="UP000190435">
    <property type="component" value="Unassembled WGS sequence"/>
</dbReference>
<dbReference type="Proteomes" id="UP000255279">
    <property type="component" value="Unassembled WGS sequence"/>
</dbReference>